<evidence type="ECO:0000259" key="1">
    <source>
        <dbReference type="Pfam" id="PF08348"/>
    </source>
</evidence>
<organism evidence="3 4">
    <name type="scientific">Paenibacillus kribbensis</name>
    <dbReference type="NCBI Taxonomy" id="172713"/>
    <lineage>
        <taxon>Bacteria</taxon>
        <taxon>Bacillati</taxon>
        <taxon>Bacillota</taxon>
        <taxon>Bacilli</taxon>
        <taxon>Bacillales</taxon>
        <taxon>Paenibacillaceae</taxon>
        <taxon>Paenibacillus</taxon>
    </lineage>
</organism>
<evidence type="ECO:0000313" key="4">
    <source>
        <dbReference type="Proteomes" id="UP000214666"/>
    </source>
</evidence>
<dbReference type="PANTHER" id="PTHR35568">
    <property type="entry name" value="TRANSCRIPTIONAL REGULATOR DAUR"/>
    <property type="match status" value="1"/>
</dbReference>
<dbReference type="Proteomes" id="UP000214666">
    <property type="component" value="Chromosome"/>
</dbReference>
<accession>A0A222WHR8</accession>
<dbReference type="Pfam" id="PF08348">
    <property type="entry name" value="PAS_6"/>
    <property type="match status" value="1"/>
</dbReference>
<dbReference type="RefSeq" id="WP_007433053.1">
    <property type="nucleotide sequence ID" value="NZ_CP020028.1"/>
</dbReference>
<dbReference type="OrthoDB" id="9796595at2"/>
<dbReference type="InterPro" id="IPR039446">
    <property type="entry name" value="DauR-like"/>
</dbReference>
<keyword evidence="4" id="KW-1185">Reference proteome</keyword>
<evidence type="ECO:0000313" key="3">
    <source>
        <dbReference type="EMBL" id="ASR45281.1"/>
    </source>
</evidence>
<protein>
    <recommendedName>
        <fullName evidence="5">YheO-like PAS domain protein</fullName>
    </recommendedName>
</protein>
<sequence>MSYLSFTDEDHLIIKSYEALVYGIADYLGSECEVVLHSLHDYNQSAVVIANGHHSGRKVGAPITDLALRMLKELENSGAKQSKSYFTRGKNGQLMKSSTIAIRGKDNKIIALLCINMNLDGSLSNFLNTFSPNQLLSPENNVKENFANSVEDLLKNTIETTIHEVDASQEIPHHNRNKEIIRLLLERGVFQMRDSVAIVSNALKISKHTVYLHLRNYNNNQGED</sequence>
<dbReference type="PANTHER" id="PTHR35568:SF1">
    <property type="entry name" value="TRANSCRIPTIONAL REGULATOR DAUR"/>
    <property type="match status" value="1"/>
</dbReference>
<evidence type="ECO:0008006" key="5">
    <source>
        <dbReference type="Google" id="ProtNLM"/>
    </source>
</evidence>
<dbReference type="EMBL" id="CP020028">
    <property type="protein sequence ID" value="ASR45281.1"/>
    <property type="molecule type" value="Genomic_DNA"/>
</dbReference>
<feature type="domain" description="Transcriptional regulator DauR-like HTH" evidence="2">
    <location>
        <begin position="158"/>
        <end position="215"/>
    </location>
</feature>
<dbReference type="Pfam" id="PF13309">
    <property type="entry name" value="HTH_22"/>
    <property type="match status" value="1"/>
</dbReference>
<dbReference type="KEGG" id="pkb:B4V02_00440"/>
<name>A0A222WHR8_9BACL</name>
<feature type="domain" description="YheO-like" evidence="1">
    <location>
        <begin position="14"/>
        <end position="121"/>
    </location>
</feature>
<dbReference type="InterPro" id="IPR013559">
    <property type="entry name" value="YheO"/>
</dbReference>
<reference evidence="3 4" key="1">
    <citation type="submission" date="2017-03" db="EMBL/GenBank/DDBJ databases">
        <title>Complete genome sequence of Paenibacillus Kribbensis producing bioflocculants.</title>
        <authorList>
            <person name="Lee H.-G."/>
            <person name="Oh H.-M."/>
        </authorList>
    </citation>
    <scope>NUCLEOTIDE SEQUENCE [LARGE SCALE GENOMIC DNA]</scope>
    <source>
        <strain evidence="3 4">AM49</strain>
    </source>
</reference>
<proteinExistence type="predicted"/>
<dbReference type="InterPro" id="IPR039445">
    <property type="entry name" value="DauR-like_HTH"/>
</dbReference>
<dbReference type="AlphaFoldDB" id="A0A222WHR8"/>
<evidence type="ECO:0000259" key="2">
    <source>
        <dbReference type="Pfam" id="PF13309"/>
    </source>
</evidence>
<dbReference type="STRING" id="172713.GCA_001705305_03068"/>
<gene>
    <name evidence="3" type="ORF">B4V02_00440</name>
</gene>